<gene>
    <name evidence="1" type="ORF">GCM10009802_52430</name>
</gene>
<organism evidence="1 2">
    <name type="scientific">Streptomyces synnematoformans</name>
    <dbReference type="NCBI Taxonomy" id="415721"/>
    <lineage>
        <taxon>Bacteria</taxon>
        <taxon>Bacillati</taxon>
        <taxon>Actinomycetota</taxon>
        <taxon>Actinomycetes</taxon>
        <taxon>Kitasatosporales</taxon>
        <taxon>Streptomycetaceae</taxon>
        <taxon>Streptomyces</taxon>
    </lineage>
</organism>
<proteinExistence type="predicted"/>
<name>A0ABN2ZGM2_9ACTN</name>
<sequence length="495" mass="51928">MTADRTVLPPVQLPAEAQLAREALAAPLFARAVRLARWAGPGLRVGAGGEQPGAEVRAAAAELGLAESADEEGEARAVAGEAWRIAVDIGLVDVTAPEDGDDALGTAAPSADLRLVTDGGPADVLELWTAACECVLSDAALPDMSALVEQVTAGEELDLDRLDWDPEADADFLDGALGNLYLLTAMEGPGVDGAVPLPALAASLVVPDDMDEPTEEVLAEVSEAVLRLDEQFRMLEPAGVVAYRPVAEEILLEAAGGAPVADGPDDPGDPDDADVSRYGVVRLTPLGLYALRRRMLADGLAAPLVGELAGEDAYVLLDALPRLPDPVAQTEAEAWLADRKPAEAATALLDAARGADDRAPARRLACQQALAVAGADAEPAVRDVLHDRELGGLARVWLTERGVPGVPQPTEDMVFWLAVDTVAAQLGGLRDDTPELRELVAHLVGRHRGFFGAAWRVDHPATPEVLEAMGRLHPDRQVAKDARKAAFKARSRPTA</sequence>
<comment type="caution">
    <text evidence="1">The sequence shown here is derived from an EMBL/GenBank/DDBJ whole genome shotgun (WGS) entry which is preliminary data.</text>
</comment>
<evidence type="ECO:0000313" key="1">
    <source>
        <dbReference type="EMBL" id="GAA2141869.1"/>
    </source>
</evidence>
<dbReference type="EMBL" id="BAAAPF010000239">
    <property type="protein sequence ID" value="GAA2141869.1"/>
    <property type="molecule type" value="Genomic_DNA"/>
</dbReference>
<keyword evidence="2" id="KW-1185">Reference proteome</keyword>
<evidence type="ECO:0000313" key="2">
    <source>
        <dbReference type="Proteomes" id="UP001500443"/>
    </source>
</evidence>
<accession>A0ABN2ZGM2</accession>
<reference evidence="1 2" key="1">
    <citation type="journal article" date="2019" name="Int. J. Syst. Evol. Microbiol.">
        <title>The Global Catalogue of Microorganisms (GCM) 10K type strain sequencing project: providing services to taxonomists for standard genome sequencing and annotation.</title>
        <authorList>
            <consortium name="The Broad Institute Genomics Platform"/>
            <consortium name="The Broad Institute Genome Sequencing Center for Infectious Disease"/>
            <person name="Wu L."/>
            <person name="Ma J."/>
        </authorList>
    </citation>
    <scope>NUCLEOTIDE SEQUENCE [LARGE SCALE GENOMIC DNA]</scope>
    <source>
        <strain evidence="1 2">JCM 15481</strain>
    </source>
</reference>
<dbReference type="RefSeq" id="WP_344292853.1">
    <property type="nucleotide sequence ID" value="NZ_BAAAPF010000239.1"/>
</dbReference>
<protein>
    <submittedName>
        <fullName evidence="1">Uncharacterized protein</fullName>
    </submittedName>
</protein>
<dbReference type="Proteomes" id="UP001500443">
    <property type="component" value="Unassembled WGS sequence"/>
</dbReference>